<dbReference type="RefSeq" id="WP_266054390.1">
    <property type="nucleotide sequence ID" value="NZ_JAPFQO010000017.1"/>
</dbReference>
<feature type="transmembrane region" description="Helical" evidence="1">
    <location>
        <begin position="87"/>
        <end position="110"/>
    </location>
</feature>
<feature type="transmembrane region" description="Helical" evidence="1">
    <location>
        <begin position="122"/>
        <end position="140"/>
    </location>
</feature>
<evidence type="ECO:0000313" key="3">
    <source>
        <dbReference type="Proteomes" id="UP001207228"/>
    </source>
</evidence>
<comment type="caution">
    <text evidence="2">The sequence shown here is derived from an EMBL/GenBank/DDBJ whole genome shotgun (WGS) entry which is preliminary data.</text>
</comment>
<protein>
    <recommendedName>
        <fullName evidence="4">DUF2569 domain-containing protein</fullName>
    </recommendedName>
</protein>
<evidence type="ECO:0000313" key="2">
    <source>
        <dbReference type="EMBL" id="MCX2742155.1"/>
    </source>
</evidence>
<sequence>MNDNLKSIRTVGIVLIVVSSLIIISSLIGLFYLVDLIAEGASEFEEVPYESHMLSYAKPVAVVSLALGLGFFVAGIFITLYKNWARVLAQVFAVLYLISLWYQAIFIAPYNPFDKGEFGVEQAFGALLWSFPIVLLIRYLSREKVKNHFA</sequence>
<feature type="transmembrane region" description="Helical" evidence="1">
    <location>
        <begin position="60"/>
        <end position="80"/>
    </location>
</feature>
<organism evidence="2 3">
    <name type="scientific">Pontibacter anaerobius</name>
    <dbReference type="NCBI Taxonomy" id="2993940"/>
    <lineage>
        <taxon>Bacteria</taxon>
        <taxon>Pseudomonadati</taxon>
        <taxon>Bacteroidota</taxon>
        <taxon>Cytophagia</taxon>
        <taxon>Cytophagales</taxon>
        <taxon>Hymenobacteraceae</taxon>
        <taxon>Pontibacter</taxon>
    </lineage>
</organism>
<name>A0ABT3RKR2_9BACT</name>
<evidence type="ECO:0008006" key="4">
    <source>
        <dbReference type="Google" id="ProtNLM"/>
    </source>
</evidence>
<keyword evidence="1" id="KW-0472">Membrane</keyword>
<feature type="transmembrane region" description="Helical" evidence="1">
    <location>
        <begin position="12"/>
        <end position="34"/>
    </location>
</feature>
<evidence type="ECO:0000256" key="1">
    <source>
        <dbReference type="SAM" id="Phobius"/>
    </source>
</evidence>
<gene>
    <name evidence="2" type="ORF">OO017_19515</name>
</gene>
<reference evidence="2 3" key="1">
    <citation type="submission" date="2022-11" db="EMBL/GenBank/DDBJ databases">
        <title>The characterization of three novel Bacteroidetes species and genomic analysis of their roles in tidal elemental geochemical cycles.</title>
        <authorList>
            <person name="Ma K.-J."/>
        </authorList>
    </citation>
    <scope>NUCLEOTIDE SEQUENCE [LARGE SCALE GENOMIC DNA]</scope>
    <source>
        <strain evidence="2 3">M82</strain>
    </source>
</reference>
<keyword evidence="3" id="KW-1185">Reference proteome</keyword>
<keyword evidence="1" id="KW-0812">Transmembrane</keyword>
<proteinExistence type="predicted"/>
<dbReference type="Proteomes" id="UP001207228">
    <property type="component" value="Unassembled WGS sequence"/>
</dbReference>
<keyword evidence="1" id="KW-1133">Transmembrane helix</keyword>
<dbReference type="EMBL" id="JAPFQO010000017">
    <property type="protein sequence ID" value="MCX2742155.1"/>
    <property type="molecule type" value="Genomic_DNA"/>
</dbReference>
<accession>A0ABT3RKR2</accession>